<evidence type="ECO:0000313" key="3">
    <source>
        <dbReference type="EMBL" id="KAA3488366.1"/>
    </source>
</evidence>
<name>A0A5B6X454_9ROSI</name>
<dbReference type="PANTHER" id="PTHR11439:SF503">
    <property type="entry name" value="CYSTEINE-RICH RLK (RECEPTOR-LIKE PROTEIN KINASE) 8"/>
    <property type="match status" value="1"/>
</dbReference>
<dbReference type="Pfam" id="PF07727">
    <property type="entry name" value="RVT_2"/>
    <property type="match status" value="1"/>
</dbReference>
<dbReference type="InterPro" id="IPR013103">
    <property type="entry name" value="RVT_2"/>
</dbReference>
<reference evidence="4" key="1">
    <citation type="journal article" date="2019" name="Plant Biotechnol. J.">
        <title>Genome sequencing of the Australian wild diploid species Gossypium australe highlights disease resistance and delayed gland morphogenesis.</title>
        <authorList>
            <person name="Cai Y."/>
            <person name="Cai X."/>
            <person name="Wang Q."/>
            <person name="Wang P."/>
            <person name="Zhang Y."/>
            <person name="Cai C."/>
            <person name="Xu Y."/>
            <person name="Wang K."/>
            <person name="Zhou Z."/>
            <person name="Wang C."/>
            <person name="Geng S."/>
            <person name="Li B."/>
            <person name="Dong Q."/>
            <person name="Hou Y."/>
            <person name="Wang H."/>
            <person name="Ai P."/>
            <person name="Liu Z."/>
            <person name="Yi F."/>
            <person name="Sun M."/>
            <person name="An G."/>
            <person name="Cheng J."/>
            <person name="Zhang Y."/>
            <person name="Shi Q."/>
            <person name="Xie Y."/>
            <person name="Shi X."/>
            <person name="Chang Y."/>
            <person name="Huang F."/>
            <person name="Chen Y."/>
            <person name="Hong S."/>
            <person name="Mi L."/>
            <person name="Sun Q."/>
            <person name="Zhang L."/>
            <person name="Zhou B."/>
            <person name="Peng R."/>
            <person name="Zhang X."/>
            <person name="Liu F."/>
        </authorList>
    </citation>
    <scope>NUCLEOTIDE SEQUENCE [LARGE SCALE GENOMIC DNA]</scope>
    <source>
        <strain evidence="4">cv. PA1801</strain>
    </source>
</reference>
<comment type="caution">
    <text evidence="3">The sequence shown here is derived from an EMBL/GenBank/DDBJ whole genome shotgun (WGS) entry which is preliminary data.</text>
</comment>
<evidence type="ECO:0000259" key="2">
    <source>
        <dbReference type="Pfam" id="PF13976"/>
    </source>
</evidence>
<proteinExistence type="predicted"/>
<sequence length="450" mass="51673">MAYTSTVDDANLWHKRLEHANYESISQMYEAGLVKETISVEKQIGICEVCQLGKQASRIECVRKNMTIMDMARCLLFESKLPKEFWAEAVNTSVYLLNRCCRRKDSIRSLNWDVTKAEQRLGELGSQNHYDDCKLRLQSSDELIKADFDNTPIRGTRSIDEIYQRADVALLEPASFEEAEIIEGWKETMQKEMSMIHKNQTWELIDKPSHKKVIGVKWVLKTKLNVDGSLNKLKARLEEIYMEQPAGFTIKGQEEKVYRLKKALYDLKRVCKLVQEGIFISQQGFTLNILKRFCMAKCKPISTPIALGEKLCSSENFQKVYEKNYRSFVDCLLYLTTTRLDIMFVVGLLPRFMHCCDTSHFKAMKRVLRYVKGTTDFSVWFATANTIMANSLKLIGYTDSNLAGSVDDMQSTFEYFFSFGSGVFSWSLKKQSIVAQSITETEYVAAAAVN</sequence>
<evidence type="ECO:0000259" key="1">
    <source>
        <dbReference type="Pfam" id="PF07727"/>
    </source>
</evidence>
<dbReference type="EMBL" id="SMMG02000001">
    <property type="protein sequence ID" value="KAA3488366.1"/>
    <property type="molecule type" value="Genomic_DNA"/>
</dbReference>
<organism evidence="3 4">
    <name type="scientific">Gossypium australe</name>
    <dbReference type="NCBI Taxonomy" id="47621"/>
    <lineage>
        <taxon>Eukaryota</taxon>
        <taxon>Viridiplantae</taxon>
        <taxon>Streptophyta</taxon>
        <taxon>Embryophyta</taxon>
        <taxon>Tracheophyta</taxon>
        <taxon>Spermatophyta</taxon>
        <taxon>Magnoliopsida</taxon>
        <taxon>eudicotyledons</taxon>
        <taxon>Gunneridae</taxon>
        <taxon>Pentapetalae</taxon>
        <taxon>rosids</taxon>
        <taxon>malvids</taxon>
        <taxon>Malvales</taxon>
        <taxon>Malvaceae</taxon>
        <taxon>Malvoideae</taxon>
        <taxon>Gossypium</taxon>
    </lineage>
</organism>
<accession>A0A5B6X454</accession>
<dbReference type="AlphaFoldDB" id="A0A5B6X454"/>
<dbReference type="Proteomes" id="UP000325315">
    <property type="component" value="Unassembled WGS sequence"/>
</dbReference>
<dbReference type="OrthoDB" id="1750395at2759"/>
<gene>
    <name evidence="3" type="ORF">EPI10_032129</name>
</gene>
<protein>
    <submittedName>
        <fullName evidence="3">Disease resistance protein TAO1-like</fullName>
    </submittedName>
</protein>
<feature type="domain" description="GAG-pre-integrase" evidence="2">
    <location>
        <begin position="3"/>
        <end position="55"/>
    </location>
</feature>
<keyword evidence="4" id="KW-1185">Reference proteome</keyword>
<evidence type="ECO:0000313" key="4">
    <source>
        <dbReference type="Proteomes" id="UP000325315"/>
    </source>
</evidence>
<dbReference type="CDD" id="cd09272">
    <property type="entry name" value="RNase_HI_RT_Ty1"/>
    <property type="match status" value="1"/>
</dbReference>
<dbReference type="Pfam" id="PF13976">
    <property type="entry name" value="gag_pre-integrs"/>
    <property type="match status" value="1"/>
</dbReference>
<dbReference type="InterPro" id="IPR025724">
    <property type="entry name" value="GAG-pre-integrase_dom"/>
</dbReference>
<feature type="domain" description="Reverse transcriptase Ty1/copia-type" evidence="1">
    <location>
        <begin position="238"/>
        <end position="271"/>
    </location>
</feature>
<dbReference type="PANTHER" id="PTHR11439">
    <property type="entry name" value="GAG-POL-RELATED RETROTRANSPOSON"/>
    <property type="match status" value="1"/>
</dbReference>